<dbReference type="SUPFAM" id="SSF48613">
    <property type="entry name" value="Heme oxygenase-like"/>
    <property type="match status" value="1"/>
</dbReference>
<sequence length="210" mass="22531">MARAGSSNVVREINFFEKTAEEAGFDLTVGPIRSSAGASDASRQGQQQHMANATWPLAPECEAYLNYMSRIAHTGTFLEQLTLLWAMEILYYRAWSSAAGARKATTFNTSGSSTSSAASSSGRSDGSSQPGGSTPLDSAQSEALRNLINNWSSDDFGAFVEELGNLLDFYGGASDFTKLDEATLAKVQSVWRTTVALERGFWEAGRGALK</sequence>
<dbReference type="InterPro" id="IPR053261">
    <property type="entry name" value="Polyketide-peptide_reg"/>
</dbReference>
<feature type="compositionally biased region" description="Low complexity" evidence="1">
    <location>
        <begin position="110"/>
        <end position="133"/>
    </location>
</feature>
<comment type="caution">
    <text evidence="3">The sequence shown here is derived from an EMBL/GenBank/DDBJ whole genome shotgun (WGS) entry which is preliminary data.</text>
</comment>
<evidence type="ECO:0000259" key="2">
    <source>
        <dbReference type="Pfam" id="PF03070"/>
    </source>
</evidence>
<dbReference type="Pfam" id="PF03070">
    <property type="entry name" value="TENA_THI-4"/>
    <property type="match status" value="1"/>
</dbReference>
<dbReference type="Gene3D" id="1.20.910.10">
    <property type="entry name" value="Heme oxygenase-like"/>
    <property type="match status" value="1"/>
</dbReference>
<dbReference type="PANTHER" id="PTHR41813:SF2">
    <property type="entry name" value="REGULATOR PAB1642, PUTATIVE (AFU_ORTHOLOGUE AFUA_3G11955)-RELATED"/>
    <property type="match status" value="1"/>
</dbReference>
<gene>
    <name evidence="3" type="ORF">OC846_002020</name>
</gene>
<proteinExistence type="predicted"/>
<reference evidence="3" key="1">
    <citation type="journal article" date="2023" name="PhytoFront">
        <title>Draft Genome Resources of Seven Strains of Tilletia horrida, Causal Agent of Kernel Smut of Rice.</title>
        <authorList>
            <person name="Khanal S."/>
            <person name="Antony Babu S."/>
            <person name="Zhou X.G."/>
        </authorList>
    </citation>
    <scope>NUCLEOTIDE SEQUENCE</scope>
    <source>
        <strain evidence="3">TX6</strain>
    </source>
</reference>
<dbReference type="Proteomes" id="UP001176517">
    <property type="component" value="Unassembled WGS sequence"/>
</dbReference>
<dbReference type="GO" id="GO:0006772">
    <property type="term" value="P:thiamine metabolic process"/>
    <property type="evidence" value="ECO:0007669"/>
    <property type="project" value="UniProtKB-ARBA"/>
</dbReference>
<dbReference type="EMBL" id="JAPDMZ010000035">
    <property type="protein sequence ID" value="KAK0554686.1"/>
    <property type="molecule type" value="Genomic_DNA"/>
</dbReference>
<organism evidence="3 4">
    <name type="scientific">Tilletia horrida</name>
    <dbReference type="NCBI Taxonomy" id="155126"/>
    <lineage>
        <taxon>Eukaryota</taxon>
        <taxon>Fungi</taxon>
        <taxon>Dikarya</taxon>
        <taxon>Basidiomycota</taxon>
        <taxon>Ustilaginomycotina</taxon>
        <taxon>Exobasidiomycetes</taxon>
        <taxon>Tilletiales</taxon>
        <taxon>Tilletiaceae</taxon>
        <taxon>Tilletia</taxon>
    </lineage>
</organism>
<evidence type="ECO:0000256" key="1">
    <source>
        <dbReference type="SAM" id="MobiDB-lite"/>
    </source>
</evidence>
<dbReference type="InterPro" id="IPR004305">
    <property type="entry name" value="Thiaminase-2/PQQC"/>
</dbReference>
<name>A0AAN6JT18_9BASI</name>
<evidence type="ECO:0000313" key="4">
    <source>
        <dbReference type="Proteomes" id="UP001176517"/>
    </source>
</evidence>
<protein>
    <recommendedName>
        <fullName evidence="2">Thiaminase-2/PQQC domain-containing protein</fullName>
    </recommendedName>
</protein>
<dbReference type="InterPro" id="IPR016084">
    <property type="entry name" value="Haem_Oase-like_multi-hlx"/>
</dbReference>
<dbReference type="PANTHER" id="PTHR41813">
    <property type="entry name" value="REGULATOR PAB1642, PUTATIVE (AFU_ORTHOLOGUE AFUA_3G11955)-RELATED"/>
    <property type="match status" value="1"/>
</dbReference>
<keyword evidence="4" id="KW-1185">Reference proteome</keyword>
<feature type="domain" description="Thiaminase-2/PQQC" evidence="2">
    <location>
        <begin position="58"/>
        <end position="205"/>
    </location>
</feature>
<feature type="region of interest" description="Disordered" evidence="1">
    <location>
        <begin position="106"/>
        <end position="139"/>
    </location>
</feature>
<evidence type="ECO:0000313" key="3">
    <source>
        <dbReference type="EMBL" id="KAK0554686.1"/>
    </source>
</evidence>
<dbReference type="AlphaFoldDB" id="A0AAN6JT18"/>
<accession>A0AAN6JT18</accession>